<evidence type="ECO:0000313" key="1">
    <source>
        <dbReference type="EMBL" id="SVA01709.1"/>
    </source>
</evidence>
<dbReference type="InterPro" id="IPR009659">
    <property type="entry name" value="DUF1249"/>
</dbReference>
<sequence>MENFSFYLPEGQNTSLAEIKIIKNSKYTSTLLIKQKNSSIEKLQDMEMQISIYHDLKMVEVVKYNGKRQFWIRNAYPNRLMLSKDEKFQRNKFFSEWLNFSKNEGLASKIASKMI</sequence>
<gene>
    <name evidence="1" type="ORF">METZ01_LOCUS54563</name>
</gene>
<dbReference type="PANTHER" id="PTHR38774:SF1">
    <property type="entry name" value="CYTOPLASMIC PROTEIN"/>
    <property type="match status" value="1"/>
</dbReference>
<proteinExistence type="predicted"/>
<evidence type="ECO:0008006" key="2">
    <source>
        <dbReference type="Google" id="ProtNLM"/>
    </source>
</evidence>
<dbReference type="EMBL" id="UINC01002931">
    <property type="protein sequence ID" value="SVA01709.1"/>
    <property type="molecule type" value="Genomic_DNA"/>
</dbReference>
<accession>A0A381SDY0</accession>
<dbReference type="Pfam" id="PF06853">
    <property type="entry name" value="DUF1249"/>
    <property type="match status" value="1"/>
</dbReference>
<dbReference type="PANTHER" id="PTHR38774">
    <property type="entry name" value="CYTOPLASMIC PROTEIN-RELATED"/>
    <property type="match status" value="1"/>
</dbReference>
<organism evidence="1">
    <name type="scientific">marine metagenome</name>
    <dbReference type="NCBI Taxonomy" id="408172"/>
    <lineage>
        <taxon>unclassified sequences</taxon>
        <taxon>metagenomes</taxon>
        <taxon>ecological metagenomes</taxon>
    </lineage>
</organism>
<protein>
    <recommendedName>
        <fullName evidence="2">DUF1249 domain-containing protein</fullName>
    </recommendedName>
</protein>
<dbReference type="AlphaFoldDB" id="A0A381SDY0"/>
<name>A0A381SDY0_9ZZZZ</name>
<reference evidence="1" key="1">
    <citation type="submission" date="2018-05" db="EMBL/GenBank/DDBJ databases">
        <authorList>
            <person name="Lanie J.A."/>
            <person name="Ng W.-L."/>
            <person name="Kazmierczak K.M."/>
            <person name="Andrzejewski T.M."/>
            <person name="Davidsen T.M."/>
            <person name="Wayne K.J."/>
            <person name="Tettelin H."/>
            <person name="Glass J.I."/>
            <person name="Rusch D."/>
            <person name="Podicherti R."/>
            <person name="Tsui H.-C.T."/>
            <person name="Winkler M.E."/>
        </authorList>
    </citation>
    <scope>NUCLEOTIDE SEQUENCE</scope>
</reference>